<comment type="caution">
    <text evidence="3">The sequence shown here is derived from an EMBL/GenBank/DDBJ whole genome shotgun (WGS) entry which is preliminary data.</text>
</comment>
<dbReference type="EMBL" id="VUJU01004226">
    <property type="protein sequence ID" value="KAF0755124.1"/>
    <property type="molecule type" value="Genomic_DNA"/>
</dbReference>
<dbReference type="PROSITE" id="PS00028">
    <property type="entry name" value="ZINC_FINGER_C2H2_1"/>
    <property type="match status" value="1"/>
</dbReference>
<dbReference type="Pfam" id="PF00096">
    <property type="entry name" value="zf-C2H2"/>
    <property type="match status" value="1"/>
</dbReference>
<dbReference type="GO" id="GO:0008270">
    <property type="term" value="F:zinc ion binding"/>
    <property type="evidence" value="ECO:0007669"/>
    <property type="project" value="UniProtKB-KW"/>
</dbReference>
<proteinExistence type="predicted"/>
<protein>
    <recommendedName>
        <fullName evidence="2">C2H2-type domain-containing protein</fullName>
    </recommendedName>
</protein>
<dbReference type="SMART" id="SM00355">
    <property type="entry name" value="ZnF_C2H2"/>
    <property type="match status" value="2"/>
</dbReference>
<dbReference type="Proteomes" id="UP000478052">
    <property type="component" value="Unassembled WGS sequence"/>
</dbReference>
<dbReference type="SUPFAM" id="SSF57667">
    <property type="entry name" value="beta-beta-alpha zinc fingers"/>
    <property type="match status" value="1"/>
</dbReference>
<dbReference type="PROSITE" id="PS50157">
    <property type="entry name" value="ZINC_FINGER_C2H2_2"/>
    <property type="match status" value="1"/>
</dbReference>
<dbReference type="Gene3D" id="3.30.160.60">
    <property type="entry name" value="Classic Zinc Finger"/>
    <property type="match status" value="1"/>
</dbReference>
<dbReference type="InterPro" id="IPR005162">
    <property type="entry name" value="Retrotrans_gag_dom"/>
</dbReference>
<dbReference type="AlphaFoldDB" id="A0A6G0YGD2"/>
<dbReference type="Gene3D" id="4.10.60.10">
    <property type="entry name" value="Zinc finger, CCHC-type"/>
    <property type="match status" value="1"/>
</dbReference>
<dbReference type="PANTHER" id="PTHR33223">
    <property type="entry name" value="CCHC-TYPE DOMAIN-CONTAINING PROTEIN"/>
    <property type="match status" value="1"/>
</dbReference>
<accession>A0A6G0YGD2</accession>
<name>A0A6G0YGD2_APHCR</name>
<organism evidence="3 4">
    <name type="scientific">Aphis craccivora</name>
    <name type="common">Cowpea aphid</name>
    <dbReference type="NCBI Taxonomy" id="307492"/>
    <lineage>
        <taxon>Eukaryota</taxon>
        <taxon>Metazoa</taxon>
        <taxon>Ecdysozoa</taxon>
        <taxon>Arthropoda</taxon>
        <taxon>Hexapoda</taxon>
        <taxon>Insecta</taxon>
        <taxon>Pterygota</taxon>
        <taxon>Neoptera</taxon>
        <taxon>Paraneoptera</taxon>
        <taxon>Hemiptera</taxon>
        <taxon>Sternorrhyncha</taxon>
        <taxon>Aphidomorpha</taxon>
        <taxon>Aphidoidea</taxon>
        <taxon>Aphididae</taxon>
        <taxon>Aphidini</taxon>
        <taxon>Aphis</taxon>
        <taxon>Aphis</taxon>
    </lineage>
</organism>
<sequence>MVNPEKLNLQGATALVPAFSGGTESDLVSFFIFNNISDAIKPNILEAILAQLTGEALSAVRYKKITTWDKLKKLFKTVFGSAHSVSYLQMKLSQMRQNAKESIKDFSTRVEKTAHELTNALTVDWDAPDAEIIAGIPQTIGLLLKARNIQVFKEAVLNTMEEETTAEFYNNMSGDKSAIKCHRCEKFGHYANESRTSEQKIATFRNPNNGQSPKTEFKREYSSKFCKYCRKTNHDKSECRKLKRNEQNKTVVRNDQENHDRSISEIQSGSNVRIITPITQEHITCFSDKFQKSIVMYTNIMPWLKFSSLPQMLKHLLRCQPMYNQSVLDIYSVYFCPSMFSRKDNLLAHQKTHAGVCYPCTICLKTFNDQSNLNKHLKNVHGVHIINVPAHRQPAARESFIRYAPPVIALQIQIAPQIFVPESQPVVQP</sequence>
<keyword evidence="1" id="KW-0479">Metal-binding</keyword>
<dbReference type="PANTHER" id="PTHR33223:SF6">
    <property type="entry name" value="CCHC-TYPE DOMAIN-CONTAINING PROTEIN"/>
    <property type="match status" value="1"/>
</dbReference>
<keyword evidence="4" id="KW-1185">Reference proteome</keyword>
<evidence type="ECO:0000259" key="2">
    <source>
        <dbReference type="PROSITE" id="PS50157"/>
    </source>
</evidence>
<evidence type="ECO:0000313" key="4">
    <source>
        <dbReference type="Proteomes" id="UP000478052"/>
    </source>
</evidence>
<reference evidence="3 4" key="1">
    <citation type="submission" date="2019-08" db="EMBL/GenBank/DDBJ databases">
        <title>Whole genome of Aphis craccivora.</title>
        <authorList>
            <person name="Voronova N.V."/>
            <person name="Shulinski R.S."/>
            <person name="Bandarenka Y.V."/>
            <person name="Zhorov D.G."/>
            <person name="Warner D."/>
        </authorList>
    </citation>
    <scope>NUCLEOTIDE SEQUENCE [LARGE SCALE GENOMIC DNA]</scope>
    <source>
        <strain evidence="3">180601</strain>
        <tissue evidence="3">Whole Body</tissue>
    </source>
</reference>
<evidence type="ECO:0000313" key="3">
    <source>
        <dbReference type="EMBL" id="KAF0755124.1"/>
    </source>
</evidence>
<keyword evidence="1" id="KW-0862">Zinc</keyword>
<keyword evidence="1" id="KW-0863">Zinc-finger</keyword>
<dbReference type="OrthoDB" id="8193998at2759"/>
<feature type="domain" description="C2H2-type" evidence="2">
    <location>
        <begin position="358"/>
        <end position="389"/>
    </location>
</feature>
<dbReference type="InterPro" id="IPR036236">
    <property type="entry name" value="Znf_C2H2_sf"/>
</dbReference>
<dbReference type="Pfam" id="PF03732">
    <property type="entry name" value="Retrotrans_gag"/>
    <property type="match status" value="1"/>
</dbReference>
<gene>
    <name evidence="3" type="ORF">FWK35_00006370</name>
</gene>
<dbReference type="InterPro" id="IPR013087">
    <property type="entry name" value="Znf_C2H2_type"/>
</dbReference>
<evidence type="ECO:0000256" key="1">
    <source>
        <dbReference type="PROSITE-ProRule" id="PRU00042"/>
    </source>
</evidence>